<dbReference type="InterPro" id="IPR036692">
    <property type="entry name" value="Shew3726-like_sf"/>
</dbReference>
<dbReference type="InterPro" id="IPR009962">
    <property type="entry name" value="DUF1488"/>
</dbReference>
<protein>
    <submittedName>
        <fullName evidence="1">Uncharacterized protein</fullName>
    </submittedName>
</protein>
<organism evidence="1">
    <name type="scientific">Shewanella frigidimarina</name>
    <dbReference type="NCBI Taxonomy" id="56812"/>
    <lineage>
        <taxon>Bacteria</taxon>
        <taxon>Pseudomonadati</taxon>
        <taxon>Pseudomonadota</taxon>
        <taxon>Gammaproteobacteria</taxon>
        <taxon>Alteromonadales</taxon>
        <taxon>Shewanellaceae</taxon>
        <taxon>Shewanella</taxon>
    </lineage>
</organism>
<dbReference type="AlphaFoldDB" id="A0A106BZT8"/>
<name>A0A106BZT8_SHEFR</name>
<dbReference type="SUPFAM" id="SSF160272">
    <property type="entry name" value="Shew3726-like"/>
    <property type="match status" value="1"/>
</dbReference>
<evidence type="ECO:0000313" key="1">
    <source>
        <dbReference type="EMBL" id="KVX01534.1"/>
    </source>
</evidence>
<dbReference type="Pfam" id="PF07369">
    <property type="entry name" value="DUF1488"/>
    <property type="match status" value="1"/>
</dbReference>
<dbReference type="RefSeq" id="WP_059746082.1">
    <property type="nucleotide sequence ID" value="NZ_JBOZOX010000022.1"/>
</dbReference>
<accession>A0A106BZT8</accession>
<sequence length="85" mass="9473">MNQSVIFTDQVYPETNQVKFIAQQQGVNINCYASFSVISELCDKQVVSGSNAVCLFEQCRFDLEDQAEALIEQEAFNDSGDIILA</sequence>
<dbReference type="EMBL" id="LRDC01000021">
    <property type="protein sequence ID" value="KVX01534.1"/>
    <property type="molecule type" value="Genomic_DNA"/>
</dbReference>
<reference evidence="1 2" key="1">
    <citation type="submission" date="2016-01" db="EMBL/GenBank/DDBJ databases">
        <title>Draft genome of the antarctic isolate Shewanella frigidimarina Ag06-30.</title>
        <authorList>
            <person name="Parmeciano Di Noto G."/>
            <person name="Vazquez S."/>
            <person name="Mac Cormack W."/>
            <person name="Iriarte A."/>
            <person name="Quiroga C."/>
        </authorList>
    </citation>
    <scope>NUCLEOTIDE SEQUENCE [LARGE SCALE GENOMIC DNA]</scope>
    <source>
        <strain evidence="1 2">Ag06-30</strain>
    </source>
</reference>
<proteinExistence type="predicted"/>
<gene>
    <name evidence="1" type="ORF">AWJ07_16800</name>
</gene>
<evidence type="ECO:0000313" key="2">
    <source>
        <dbReference type="Proteomes" id="UP000055702"/>
    </source>
</evidence>
<dbReference type="Proteomes" id="UP000055702">
    <property type="component" value="Unassembled WGS sequence"/>
</dbReference>
<comment type="caution">
    <text evidence="1">The sequence shown here is derived from an EMBL/GenBank/DDBJ whole genome shotgun (WGS) entry which is preliminary data.</text>
</comment>
<dbReference type="Gene3D" id="3.30.160.140">
    <property type="entry name" value="Shew3726-like"/>
    <property type="match status" value="1"/>
</dbReference>